<sequence>MSRASDFFTQRPTRRRTVAVVAPLAVGLAVAAGYGARLLQVELDHDEPATAPALCWDGTQLDAVDTCPLPAGEVGLAWVFPSFLPEELTCIDELVAHPEYDRPVMWTCTVLADGQAVDVTYSQVTGETAARRFFDNLHGEDVRQVVPDSSGVGQQYLWRPDAADSAGRWELSVLVQDYPYAVTVAAPTEASLIDAYREVEIRPADEITQRP</sequence>
<dbReference type="AlphaFoldDB" id="A0A6J6RYD7"/>
<protein>
    <submittedName>
        <fullName evidence="1">Unannotated protein</fullName>
    </submittedName>
</protein>
<evidence type="ECO:0000313" key="1">
    <source>
        <dbReference type="EMBL" id="CAB4727349.1"/>
    </source>
</evidence>
<accession>A0A6J6RYD7</accession>
<dbReference type="EMBL" id="CAEZXR010000345">
    <property type="protein sequence ID" value="CAB4727349.1"/>
    <property type="molecule type" value="Genomic_DNA"/>
</dbReference>
<proteinExistence type="predicted"/>
<reference evidence="1" key="1">
    <citation type="submission" date="2020-05" db="EMBL/GenBank/DDBJ databases">
        <authorList>
            <person name="Chiriac C."/>
            <person name="Salcher M."/>
            <person name="Ghai R."/>
            <person name="Kavagutti S V."/>
        </authorList>
    </citation>
    <scope>NUCLEOTIDE SEQUENCE</scope>
</reference>
<organism evidence="1">
    <name type="scientific">freshwater metagenome</name>
    <dbReference type="NCBI Taxonomy" id="449393"/>
    <lineage>
        <taxon>unclassified sequences</taxon>
        <taxon>metagenomes</taxon>
        <taxon>ecological metagenomes</taxon>
    </lineage>
</organism>
<name>A0A6J6RYD7_9ZZZZ</name>
<gene>
    <name evidence="1" type="ORF">UFOPK2579_02367</name>
</gene>